<gene>
    <name evidence="6" type="ORF">ACFOET_20625</name>
</gene>
<dbReference type="InterPro" id="IPR036196">
    <property type="entry name" value="Ptyr_pPase_sf"/>
</dbReference>
<dbReference type="SMART" id="SM00226">
    <property type="entry name" value="LMWPc"/>
    <property type="match status" value="1"/>
</dbReference>
<evidence type="ECO:0000313" key="6">
    <source>
        <dbReference type="EMBL" id="MFC3200037.1"/>
    </source>
</evidence>
<name>A0ABV7JXR3_9SPHI</name>
<keyword evidence="3 6" id="KW-0378">Hydrolase</keyword>
<dbReference type="InterPro" id="IPR023485">
    <property type="entry name" value="Ptyr_pPase"/>
</dbReference>
<dbReference type="EMBL" id="JBHRTA010000062">
    <property type="protein sequence ID" value="MFC3200037.1"/>
    <property type="molecule type" value="Genomic_DNA"/>
</dbReference>
<dbReference type="SUPFAM" id="SSF52788">
    <property type="entry name" value="Phosphotyrosine protein phosphatases I"/>
    <property type="match status" value="1"/>
</dbReference>
<dbReference type="PANTHER" id="PTHR11717:SF7">
    <property type="entry name" value="LOW MOLECULAR WEIGHT PHOSPHOTYROSINE PROTEIN PHOSPHATASE"/>
    <property type="match status" value="1"/>
</dbReference>
<accession>A0ABV7JXR3</accession>
<dbReference type="InterPro" id="IPR050438">
    <property type="entry name" value="LMW_PTPase"/>
</dbReference>
<dbReference type="PANTHER" id="PTHR11717">
    <property type="entry name" value="LOW MOLECULAR WEIGHT PROTEIN TYROSINE PHOSPHATASE"/>
    <property type="match status" value="1"/>
</dbReference>
<dbReference type="Proteomes" id="UP001595526">
    <property type="component" value="Unassembled WGS sequence"/>
</dbReference>
<evidence type="ECO:0000256" key="3">
    <source>
        <dbReference type="ARBA" id="ARBA00022801"/>
    </source>
</evidence>
<evidence type="ECO:0000256" key="2">
    <source>
        <dbReference type="ARBA" id="ARBA00013064"/>
    </source>
</evidence>
<dbReference type="CDD" id="cd16343">
    <property type="entry name" value="LMWPTP"/>
    <property type="match status" value="1"/>
</dbReference>
<dbReference type="EC" id="3.1.3.48" evidence="2"/>
<evidence type="ECO:0000256" key="1">
    <source>
        <dbReference type="ARBA" id="ARBA00011063"/>
    </source>
</evidence>
<dbReference type="Pfam" id="PF01451">
    <property type="entry name" value="LMWPc"/>
    <property type="match status" value="1"/>
</dbReference>
<comment type="similarity">
    <text evidence="1">Belongs to the low molecular weight phosphotyrosine protein phosphatase family.</text>
</comment>
<proteinExistence type="inferred from homology"/>
<keyword evidence="7" id="KW-1185">Reference proteome</keyword>
<feature type="domain" description="Phosphotyrosine protein phosphatase I" evidence="5">
    <location>
        <begin position="1"/>
        <end position="142"/>
    </location>
</feature>
<evidence type="ECO:0000259" key="5">
    <source>
        <dbReference type="SMART" id="SM00226"/>
    </source>
</evidence>
<dbReference type="RefSeq" id="WP_379026234.1">
    <property type="nucleotide sequence ID" value="NZ_JBHRTA010000062.1"/>
</dbReference>
<evidence type="ECO:0000256" key="4">
    <source>
        <dbReference type="ARBA" id="ARBA00022912"/>
    </source>
</evidence>
<reference evidence="7" key="1">
    <citation type="journal article" date="2019" name="Int. J. Syst. Evol. Microbiol.">
        <title>The Global Catalogue of Microorganisms (GCM) 10K type strain sequencing project: providing services to taxonomists for standard genome sequencing and annotation.</title>
        <authorList>
            <consortium name="The Broad Institute Genomics Platform"/>
            <consortium name="The Broad Institute Genome Sequencing Center for Infectious Disease"/>
            <person name="Wu L."/>
            <person name="Ma J."/>
        </authorList>
    </citation>
    <scope>NUCLEOTIDE SEQUENCE [LARGE SCALE GENOMIC DNA]</scope>
    <source>
        <strain evidence="7">KCTC 52416</strain>
    </source>
</reference>
<dbReference type="GO" id="GO:0004725">
    <property type="term" value="F:protein tyrosine phosphatase activity"/>
    <property type="evidence" value="ECO:0007669"/>
    <property type="project" value="UniProtKB-EC"/>
</dbReference>
<sequence>MKILMVCLGNICRSPLAHGVMQHLVEGEGLNWYIDSAGTGGWHVGYPPDPRAIAVAKRYGIDISRQCAQQLHSGHLDTFDLIFTMDRSNLRNVLALAQTPAQRSRIRLFMEDKEVPDPYYDDGLFEPVYQLIETRCRELIEVLKTVK</sequence>
<dbReference type="PRINTS" id="PR00719">
    <property type="entry name" value="LMWPTPASE"/>
</dbReference>
<dbReference type="Gene3D" id="3.40.50.2300">
    <property type="match status" value="1"/>
</dbReference>
<organism evidence="6 7">
    <name type="scientific">Parapedobacter deserti</name>
    <dbReference type="NCBI Taxonomy" id="1912957"/>
    <lineage>
        <taxon>Bacteria</taxon>
        <taxon>Pseudomonadati</taxon>
        <taxon>Bacteroidota</taxon>
        <taxon>Sphingobacteriia</taxon>
        <taxon>Sphingobacteriales</taxon>
        <taxon>Sphingobacteriaceae</taxon>
        <taxon>Parapedobacter</taxon>
    </lineage>
</organism>
<dbReference type="InterPro" id="IPR017867">
    <property type="entry name" value="Tyr_phospatase_low_mol_wt"/>
</dbReference>
<comment type="caution">
    <text evidence="6">The sequence shown here is derived from an EMBL/GenBank/DDBJ whole genome shotgun (WGS) entry which is preliminary data.</text>
</comment>
<evidence type="ECO:0000313" key="7">
    <source>
        <dbReference type="Proteomes" id="UP001595526"/>
    </source>
</evidence>
<protein>
    <recommendedName>
        <fullName evidence="2">protein-tyrosine-phosphatase</fullName>
        <ecNumber evidence="2">3.1.3.48</ecNumber>
    </recommendedName>
</protein>
<keyword evidence="4" id="KW-0904">Protein phosphatase</keyword>